<keyword evidence="3" id="KW-1185">Reference proteome</keyword>
<proteinExistence type="predicted"/>
<sequence>MPPAFGSGFRATGETSISCSTECGELRAASAHQGPARTARCQTTVRQSRRHEKSSSGPMGAHLTGNRATPSLQHGSSTRLASFVFELR</sequence>
<dbReference type="Proteomes" id="UP001054945">
    <property type="component" value="Unassembled WGS sequence"/>
</dbReference>
<reference evidence="2 3" key="1">
    <citation type="submission" date="2021-06" db="EMBL/GenBank/DDBJ databases">
        <title>Caerostris extrusa draft genome.</title>
        <authorList>
            <person name="Kono N."/>
            <person name="Arakawa K."/>
        </authorList>
    </citation>
    <scope>NUCLEOTIDE SEQUENCE [LARGE SCALE GENOMIC DNA]</scope>
</reference>
<dbReference type="EMBL" id="BPLR01020112">
    <property type="protein sequence ID" value="GIX74936.1"/>
    <property type="molecule type" value="Genomic_DNA"/>
</dbReference>
<organism evidence="2 3">
    <name type="scientific">Caerostris extrusa</name>
    <name type="common">Bark spider</name>
    <name type="synonym">Caerostris bankana</name>
    <dbReference type="NCBI Taxonomy" id="172846"/>
    <lineage>
        <taxon>Eukaryota</taxon>
        <taxon>Metazoa</taxon>
        <taxon>Ecdysozoa</taxon>
        <taxon>Arthropoda</taxon>
        <taxon>Chelicerata</taxon>
        <taxon>Arachnida</taxon>
        <taxon>Araneae</taxon>
        <taxon>Araneomorphae</taxon>
        <taxon>Entelegynae</taxon>
        <taxon>Araneoidea</taxon>
        <taxon>Araneidae</taxon>
        <taxon>Caerostris</taxon>
    </lineage>
</organism>
<gene>
    <name evidence="2" type="ORF">CEXT_158911</name>
</gene>
<dbReference type="AlphaFoldDB" id="A0AAV4MU75"/>
<protein>
    <submittedName>
        <fullName evidence="2">Uncharacterized protein</fullName>
    </submittedName>
</protein>
<feature type="region of interest" description="Disordered" evidence="1">
    <location>
        <begin position="28"/>
        <end position="88"/>
    </location>
</feature>
<evidence type="ECO:0000313" key="2">
    <source>
        <dbReference type="EMBL" id="GIX74936.1"/>
    </source>
</evidence>
<accession>A0AAV4MU75</accession>
<evidence type="ECO:0000256" key="1">
    <source>
        <dbReference type="SAM" id="MobiDB-lite"/>
    </source>
</evidence>
<evidence type="ECO:0000313" key="3">
    <source>
        <dbReference type="Proteomes" id="UP001054945"/>
    </source>
</evidence>
<comment type="caution">
    <text evidence="2">The sequence shown here is derived from an EMBL/GenBank/DDBJ whole genome shotgun (WGS) entry which is preliminary data.</text>
</comment>
<name>A0AAV4MU75_CAEEX</name>
<feature type="compositionally biased region" description="Polar residues" evidence="1">
    <location>
        <begin position="66"/>
        <end position="80"/>
    </location>
</feature>